<feature type="region of interest" description="Disordered" evidence="9">
    <location>
        <begin position="800"/>
        <end position="843"/>
    </location>
</feature>
<dbReference type="InterPro" id="IPR027640">
    <property type="entry name" value="Kinesin-like_fam"/>
</dbReference>
<dbReference type="SUPFAM" id="SSF52540">
    <property type="entry name" value="P-loop containing nucleoside triphosphate hydrolases"/>
    <property type="match status" value="1"/>
</dbReference>
<keyword evidence="2 6" id="KW-0547">Nucleotide-binding</keyword>
<evidence type="ECO:0000256" key="1">
    <source>
        <dbReference type="ARBA" id="ARBA00022701"/>
    </source>
</evidence>
<evidence type="ECO:0000256" key="2">
    <source>
        <dbReference type="ARBA" id="ARBA00022741"/>
    </source>
</evidence>
<dbReference type="GO" id="GO:0008017">
    <property type="term" value="F:microtubule binding"/>
    <property type="evidence" value="ECO:0007669"/>
    <property type="project" value="InterPro"/>
</dbReference>
<evidence type="ECO:0000256" key="6">
    <source>
        <dbReference type="PROSITE-ProRule" id="PRU00283"/>
    </source>
</evidence>
<dbReference type="SMART" id="SM00129">
    <property type="entry name" value="KISc"/>
    <property type="match status" value="1"/>
</dbReference>
<feature type="region of interest" description="Disordered" evidence="9">
    <location>
        <begin position="890"/>
        <end position="916"/>
    </location>
</feature>
<dbReference type="PROSITE" id="PS50067">
    <property type="entry name" value="KINESIN_MOTOR_2"/>
    <property type="match status" value="1"/>
</dbReference>
<dbReference type="InterPro" id="IPR027417">
    <property type="entry name" value="P-loop_NTPase"/>
</dbReference>
<dbReference type="CDD" id="cd00106">
    <property type="entry name" value="KISc"/>
    <property type="match status" value="1"/>
</dbReference>
<comment type="similarity">
    <text evidence="6 7">Belongs to the TRAFAC class myosin-kinesin ATPase superfamily. Kinesin family.</text>
</comment>
<dbReference type="Pfam" id="PF00225">
    <property type="entry name" value="Kinesin"/>
    <property type="match status" value="1"/>
</dbReference>
<feature type="binding site" evidence="6">
    <location>
        <begin position="132"/>
        <end position="139"/>
    </location>
    <ligand>
        <name>ATP</name>
        <dbReference type="ChEBI" id="CHEBI:30616"/>
    </ligand>
</feature>
<keyword evidence="1 7" id="KW-0493">Microtubule</keyword>
<dbReference type="Proteomes" id="UP000075714">
    <property type="component" value="Unassembled WGS sequence"/>
</dbReference>
<reference evidence="12" key="1">
    <citation type="journal article" date="2016" name="Nat. Commun.">
        <title>The Gonium pectorale genome demonstrates co-option of cell cycle regulation during the evolution of multicellularity.</title>
        <authorList>
            <person name="Hanschen E.R."/>
            <person name="Marriage T.N."/>
            <person name="Ferris P.J."/>
            <person name="Hamaji T."/>
            <person name="Toyoda A."/>
            <person name="Fujiyama A."/>
            <person name="Neme R."/>
            <person name="Noguchi H."/>
            <person name="Minakuchi Y."/>
            <person name="Suzuki M."/>
            <person name="Kawai-Toyooka H."/>
            <person name="Smith D.R."/>
            <person name="Sparks H."/>
            <person name="Anderson J."/>
            <person name="Bakaric R."/>
            <person name="Luria V."/>
            <person name="Karger A."/>
            <person name="Kirschner M.W."/>
            <person name="Durand P.M."/>
            <person name="Michod R.E."/>
            <person name="Nozaki H."/>
            <person name="Olson B.J."/>
        </authorList>
    </citation>
    <scope>NUCLEOTIDE SEQUENCE [LARGE SCALE GENOMIC DNA]</scope>
    <source>
        <strain evidence="12">NIES-2863</strain>
    </source>
</reference>
<dbReference type="FunFam" id="3.40.850.10:FF:000083">
    <property type="entry name" value="Kinesin-like protein"/>
    <property type="match status" value="1"/>
</dbReference>
<feature type="compositionally biased region" description="Low complexity" evidence="9">
    <location>
        <begin position="890"/>
        <end position="909"/>
    </location>
</feature>
<accession>A0A150G6C7</accession>
<dbReference type="AlphaFoldDB" id="A0A150G6C7"/>
<keyword evidence="3 6" id="KW-0067">ATP-binding</keyword>
<evidence type="ECO:0000313" key="11">
    <source>
        <dbReference type="EMBL" id="KXZ45381.1"/>
    </source>
</evidence>
<protein>
    <recommendedName>
        <fullName evidence="7">Kinesin-like protein</fullName>
    </recommendedName>
</protein>
<dbReference type="STRING" id="33097.A0A150G6C7"/>
<evidence type="ECO:0000256" key="5">
    <source>
        <dbReference type="ARBA" id="ARBA00023175"/>
    </source>
</evidence>
<dbReference type="EMBL" id="LSYV01000056">
    <property type="protein sequence ID" value="KXZ45381.1"/>
    <property type="molecule type" value="Genomic_DNA"/>
</dbReference>
<evidence type="ECO:0000256" key="7">
    <source>
        <dbReference type="RuleBase" id="RU000394"/>
    </source>
</evidence>
<dbReference type="InterPro" id="IPR036961">
    <property type="entry name" value="Kinesin_motor_dom_sf"/>
</dbReference>
<sequence>MDPAYAGAREAQDDGLYHQASGAGSTSENFKVVVRIRPALPRELRGTGLRPYQCTTAVEPGERNIILSENLQAVLSQQGTMIVDSGLYNTYRFTFDCVYDTHCQQERIYRQSAQQVVLSILQGYNAAIIAYGQTGTGKTHTMEGAMEGPDRGIIPRTVEDIFTYIVNDPEPSSKYLVRSSYLQIYNEVVSDLLKPERSSLAIREDKRRGVFVEGLSEWVVRSPAEVYQLMQRGQALRATGATKLNEVSSRSHAVCVIIVEKCTTPSAADDSGAGGQGGAAWGRSGNGEGPVGPVIQSIKVGKLNLVDLAGSERVHVTGAVGRRLEESKKINASLSALGNVIAALTDRRERTHIPYRDSKLTRLLEDSLGGNCRTTMIATIAPSLDAFQESLSTLKFANRAKNIQNEVHVNEDVDQRTLLRKYERELRRLRDELARRSQNVVDKRALLVAEEQAKRAEADKLAALTALQERSREFLREKEEKRALELKIQAMQSQLLSGGSSGAALQEVPAVRAMLQREANKVKEHYEARIRALEAERQDAEGSASAEVDRYKQLLLKQRDIMIALTARLNERDERIASLQASGPREGAGQDEELDAVDRYTRHLEDQLDAKTTELITLRKAAVEHAASSPAGMRGGLEQSALQSALGDWAGPHDAAAGGGGGGGGGGTAGQRQQLYEAAMGRASSADGALPQSGPHPGPGLSHAYSYGHLPPGASLVYSADGTAVDLQGLESQDVTPRGSASTFSLPSSVATSVAASHHAWQRGMAGAGGAPTTGGLAPGTSQPNTATAAAAMPYANGGPSGRPYGVTPLQDTLGTPGPLPAPASVDGSAVSGGGGSGALGPDDMASPGEVAELRAAALTAAKERSALQQILDSKVRVMLAEIMADVASGSSTDGGAAGSSGRSSQAAGLPGGSGGSPASGALVARLSALDALVARMSLAIGSNAGAAAGGPGPGGGGGGG</sequence>
<evidence type="ECO:0000256" key="4">
    <source>
        <dbReference type="ARBA" id="ARBA00023054"/>
    </source>
</evidence>
<evidence type="ECO:0000256" key="3">
    <source>
        <dbReference type="ARBA" id="ARBA00022840"/>
    </source>
</evidence>
<dbReference type="InterPro" id="IPR019821">
    <property type="entry name" value="Kinesin_motor_CS"/>
</dbReference>
<dbReference type="GO" id="GO:0005874">
    <property type="term" value="C:microtubule"/>
    <property type="evidence" value="ECO:0007669"/>
    <property type="project" value="UniProtKB-KW"/>
</dbReference>
<dbReference type="InterPro" id="IPR001752">
    <property type="entry name" value="Kinesin_motor_dom"/>
</dbReference>
<feature type="domain" description="Kinesin motor" evidence="10">
    <location>
        <begin position="29"/>
        <end position="403"/>
    </location>
</feature>
<feature type="compositionally biased region" description="Gly residues" evidence="9">
    <location>
        <begin position="657"/>
        <end position="669"/>
    </location>
</feature>
<dbReference type="PROSITE" id="PS00411">
    <property type="entry name" value="KINESIN_MOTOR_1"/>
    <property type="match status" value="1"/>
</dbReference>
<keyword evidence="4 8" id="KW-0175">Coiled coil</keyword>
<keyword evidence="12" id="KW-1185">Reference proteome</keyword>
<keyword evidence="5 6" id="KW-0505">Motor protein</keyword>
<evidence type="ECO:0000256" key="8">
    <source>
        <dbReference type="SAM" id="Coils"/>
    </source>
</evidence>
<organism evidence="11 12">
    <name type="scientific">Gonium pectorale</name>
    <name type="common">Green alga</name>
    <dbReference type="NCBI Taxonomy" id="33097"/>
    <lineage>
        <taxon>Eukaryota</taxon>
        <taxon>Viridiplantae</taxon>
        <taxon>Chlorophyta</taxon>
        <taxon>core chlorophytes</taxon>
        <taxon>Chlorophyceae</taxon>
        <taxon>CS clade</taxon>
        <taxon>Chlamydomonadales</taxon>
        <taxon>Volvocaceae</taxon>
        <taxon>Gonium</taxon>
    </lineage>
</organism>
<dbReference type="GO" id="GO:0007018">
    <property type="term" value="P:microtubule-based movement"/>
    <property type="evidence" value="ECO:0007669"/>
    <property type="project" value="InterPro"/>
</dbReference>
<evidence type="ECO:0000256" key="9">
    <source>
        <dbReference type="SAM" id="MobiDB-lite"/>
    </source>
</evidence>
<proteinExistence type="inferred from homology"/>
<feature type="region of interest" description="Disordered" evidence="9">
    <location>
        <begin position="764"/>
        <end position="785"/>
    </location>
</feature>
<evidence type="ECO:0000313" key="12">
    <source>
        <dbReference type="Proteomes" id="UP000075714"/>
    </source>
</evidence>
<feature type="region of interest" description="Disordered" evidence="9">
    <location>
        <begin position="267"/>
        <end position="286"/>
    </location>
</feature>
<dbReference type="PANTHER" id="PTHR47968">
    <property type="entry name" value="CENTROMERE PROTEIN E"/>
    <property type="match status" value="1"/>
</dbReference>
<dbReference type="PRINTS" id="PR00380">
    <property type="entry name" value="KINESINHEAVY"/>
</dbReference>
<gene>
    <name evidence="11" type="ORF">GPECTOR_55g287</name>
</gene>
<comment type="caution">
    <text evidence="11">The sequence shown here is derived from an EMBL/GenBank/DDBJ whole genome shotgun (WGS) entry which is preliminary data.</text>
</comment>
<dbReference type="OrthoDB" id="3176171at2759"/>
<name>A0A150G6C7_GONPE</name>
<feature type="region of interest" description="Disordered" evidence="9">
    <location>
        <begin position="1"/>
        <end position="23"/>
    </location>
</feature>
<dbReference type="GO" id="GO:0003777">
    <property type="term" value="F:microtubule motor activity"/>
    <property type="evidence" value="ECO:0007669"/>
    <property type="project" value="InterPro"/>
</dbReference>
<feature type="region of interest" description="Disordered" evidence="9">
    <location>
        <begin position="648"/>
        <end position="706"/>
    </location>
</feature>
<feature type="coiled-coil region" evidence="8">
    <location>
        <begin position="464"/>
        <end position="543"/>
    </location>
</feature>
<dbReference type="Gene3D" id="3.40.850.10">
    <property type="entry name" value="Kinesin motor domain"/>
    <property type="match status" value="1"/>
</dbReference>
<feature type="compositionally biased region" description="Gly residues" evidence="9">
    <location>
        <begin position="272"/>
        <end position="286"/>
    </location>
</feature>
<dbReference type="GO" id="GO:0005524">
    <property type="term" value="F:ATP binding"/>
    <property type="evidence" value="ECO:0007669"/>
    <property type="project" value="UniProtKB-UniRule"/>
</dbReference>
<dbReference type="PANTHER" id="PTHR47968:SF36">
    <property type="entry name" value="KINESIN HEAVY CHAIN ISOFORM X1"/>
    <property type="match status" value="1"/>
</dbReference>
<evidence type="ECO:0000259" key="10">
    <source>
        <dbReference type="PROSITE" id="PS50067"/>
    </source>
</evidence>
<feature type="coiled-coil region" evidence="8">
    <location>
        <begin position="412"/>
        <end position="439"/>
    </location>
</feature>
<feature type="compositionally biased region" description="Low complexity" evidence="9">
    <location>
        <begin position="774"/>
        <end position="785"/>
    </location>
</feature>